<feature type="region of interest" description="Disordered" evidence="3">
    <location>
        <begin position="1629"/>
        <end position="1658"/>
    </location>
</feature>
<dbReference type="Gene3D" id="3.40.50.300">
    <property type="entry name" value="P-loop containing nucleotide triphosphate hydrolases"/>
    <property type="match status" value="1"/>
</dbReference>
<proteinExistence type="predicted"/>
<feature type="region of interest" description="Disordered" evidence="3">
    <location>
        <begin position="492"/>
        <end position="514"/>
    </location>
</feature>
<dbReference type="Pfam" id="PF05729">
    <property type="entry name" value="NACHT"/>
    <property type="match status" value="1"/>
</dbReference>
<dbReference type="PANTHER" id="PTHR19860:SF40">
    <property type="entry name" value="WD40 REPEAT-CONTAINING PROTEIN"/>
    <property type="match status" value="1"/>
</dbReference>
<feature type="compositionally biased region" description="Basic and acidic residues" evidence="3">
    <location>
        <begin position="536"/>
        <end position="546"/>
    </location>
</feature>
<feature type="domain" description="DUF4062" evidence="5">
    <location>
        <begin position="746"/>
        <end position="827"/>
    </location>
</feature>
<feature type="region of interest" description="Disordered" evidence="3">
    <location>
        <begin position="662"/>
        <end position="692"/>
    </location>
</feature>
<dbReference type="InterPro" id="IPR011990">
    <property type="entry name" value="TPR-like_helical_dom_sf"/>
</dbReference>
<feature type="compositionally biased region" description="Polar residues" evidence="3">
    <location>
        <begin position="1521"/>
        <end position="1535"/>
    </location>
</feature>
<feature type="compositionally biased region" description="Basic and acidic residues" evidence="3">
    <location>
        <begin position="1697"/>
        <end position="1716"/>
    </location>
</feature>
<dbReference type="GO" id="GO:0080008">
    <property type="term" value="C:Cul4-RING E3 ubiquitin ligase complex"/>
    <property type="evidence" value="ECO:0007669"/>
    <property type="project" value="TreeGrafter"/>
</dbReference>
<feature type="compositionally biased region" description="Basic and acidic residues" evidence="3">
    <location>
        <begin position="561"/>
        <end position="592"/>
    </location>
</feature>
<dbReference type="Proteomes" id="UP001515480">
    <property type="component" value="Unassembled WGS sequence"/>
</dbReference>
<feature type="region of interest" description="Disordered" evidence="3">
    <location>
        <begin position="531"/>
        <end position="599"/>
    </location>
</feature>
<feature type="region of interest" description="Disordered" evidence="3">
    <location>
        <begin position="267"/>
        <end position="287"/>
    </location>
</feature>
<feature type="compositionally biased region" description="Low complexity" evidence="3">
    <location>
        <begin position="426"/>
        <end position="436"/>
    </location>
</feature>
<feature type="region of interest" description="Disordered" evidence="3">
    <location>
        <begin position="1675"/>
        <end position="1716"/>
    </location>
</feature>
<dbReference type="EMBL" id="JBGBPQ010000011">
    <property type="protein sequence ID" value="KAL1515510.1"/>
    <property type="molecule type" value="Genomic_DNA"/>
</dbReference>
<comment type="caution">
    <text evidence="6">The sequence shown here is derived from an EMBL/GenBank/DDBJ whole genome shotgun (WGS) entry which is preliminary data.</text>
</comment>
<dbReference type="SUPFAM" id="SSF52540">
    <property type="entry name" value="P-loop containing nucleoside triphosphate hydrolases"/>
    <property type="match status" value="1"/>
</dbReference>
<dbReference type="InterPro" id="IPR027417">
    <property type="entry name" value="P-loop_NTPase"/>
</dbReference>
<evidence type="ECO:0000256" key="3">
    <source>
        <dbReference type="SAM" id="MobiDB-lite"/>
    </source>
</evidence>
<dbReference type="Gene3D" id="1.25.40.10">
    <property type="entry name" value="Tetratricopeptide repeat domain"/>
    <property type="match status" value="2"/>
</dbReference>
<dbReference type="InterPro" id="IPR007111">
    <property type="entry name" value="NACHT_NTPase"/>
</dbReference>
<keyword evidence="7" id="KW-1185">Reference proteome</keyword>
<gene>
    <name evidence="6" type="ORF">AB1Y20_002132</name>
</gene>
<dbReference type="InterPro" id="IPR025139">
    <property type="entry name" value="DUF4062"/>
</dbReference>
<evidence type="ECO:0000259" key="4">
    <source>
        <dbReference type="Pfam" id="PF05729"/>
    </source>
</evidence>
<dbReference type="InterPro" id="IPR019734">
    <property type="entry name" value="TPR_rpt"/>
</dbReference>
<protein>
    <submittedName>
        <fullName evidence="6">Uncharacterized protein</fullName>
    </submittedName>
</protein>
<keyword evidence="1" id="KW-0677">Repeat</keyword>
<evidence type="ECO:0000256" key="2">
    <source>
        <dbReference type="SAM" id="Coils"/>
    </source>
</evidence>
<feature type="region of interest" description="Disordered" evidence="3">
    <location>
        <begin position="426"/>
        <end position="454"/>
    </location>
</feature>
<sequence>MAGRSREGYCQPRVEGSMQGARVELEDQLKEARLDGLREPRAEGLREARHRRIEQSPLAMSVHFKFPLAPIAHAAPAHPSAKQSLLQRVLDGPARSSLVSAGVDAVQLAYTAALHQHFVCLSEAAASRMPQPPSQCERRRIHQEASALCRQFNQIAMSCLEVNSPPRTVKLARAVAHECLQRALRLVPARADKLLAATLCNTGLLYLQRRKPTHATRFLRRAIALDADPVTNARSKLNLSSALAQLKELDEALRHAQSAFDLLQEAAAGQTEREGEDEDGTGAGGSVETDSAVLSVLALRSITICHEALGNHSQAHRLALSNVRTALKMGEAVLPGECLPPHTTATLLRELAHVSVAGGSPLMSQLSQYEHELANRKSRRSHRTADSKPLDAFTSRCHRAHCSKPLDAATSRCDCALFSKPLDASASRGQRAAGSRPLGACASRGQRAGGSRSLDAATRRIQRVDGAIARDAATAGSDRSFVKVALPRLDEHPRPVRLKSRESDKAEPSDALPKAVMSKAEMEALYVRLQQTGRVSHSEDRSRGERSPVSPARLKPAHTTSRSDAERSGKSRARDRPIRPDPHTHEDARTSDDVDDLGLISSDLKPEQMIRLIRIQRKIRARVARKYAIEEKKIARNAGDALSRLASWVRSRHILLPGMAATGGRSCKAKGEDSETGSGVDSEASELTGPEPSMLNAVRSFTRIHEKDSAVSPAKKLIASLEKRVRRPLPLCMQRGYFAMGGRTLRIFLSSTFRDMNGEREILLKKYAPALRQMGRERGVFISFVDLRWGVTKEQAQGGEVVDICLSELGRSHYFVNFLGLRGGWRPTKAQVTKPTFNKFPFLTSYCPGRSVTEFEVLYGALGWGPKSVVHPRSAFFYMRDDAYVEKLPKEERVHFKEQDKEGIKRLADLKHRIRKRAAESEKHNGRALNRSTLPYVECLREYENPSDFAELVYQDLQKAIERDYPPRPMMSHLDAIMWRHVAYAKAQVHAYIVSETVVSAISSYVDGVQQSADGIRRPLIIDGVRGSGKTAALAHWFLNNTRSGFVLPHFVGCNADSTDHVLCLRRMLLELQRSFNLDSEEFNKRGLPNDQEAIASLLPVWLARAAMEGPIVIIIDGLDQLRDADGVSLGWLPATLPSNCSLILSANRIGAIDSALTRRGWGSPSCTVPPLSEKEREALATKYLRLVNKTLEPHQLIMLSRHKNCSTPLFIRMTCDEMIASAVFETIEEVIAYCTSKPDCLALSEVMLERFEHQFERVMVERAFCYLLVSRNGLEAQELIKLLGCSQTAWSTFYFAAGEALHEDSGQLTIGAHVLRAAVAKRYLRAASKKALVHMDLVSFFQQADDVIEQRRMQELPFHMLQTGQVEPLRALLLDLTRIRHLLPHRDGRHDLEVYWDAVGGGKPPPGLGETYLRVLEEQREQLKTDIAQENTAHDMSKRVEVRATDAREASIANLAGLVGVFLAELKQYDGAELLQRIAFDIERSVRDSISMEVAARARDLARTLCLQDRPRLPTKKTSRTLSRTLGSQSSLSNLREGVPSPKNKKRSKVLEASSSNGEHGSSALSRENSKVLGFNAQEEGAQTLPIVTESTNGSDVLSGQNNDGLEFKARAEGSLRMPIMEESMNGALSREDSEGLEFKGQGVGPRKPLAVAESSKRVSKTLSFSDDWKSKATDDLRQQVGEAEEADAESSLQRMESRDAKHTEGSDEEGSERPSHLLKRLMHSRKQLSHLDVVSEDEKAVIEDIAATSAKEMLAQALKFRKEMQGEMHVQVGYCLVKIADAHWADWEFAEVLSTYKTAIPIFASVFGTEACAPVVQIYSGCALACTAVGDFEQALMWNQKALDIVDTVCSPTSWERYRVLVDHARMLEFSVKQARTYFSADARNVQSTTPQSSCRDDALCVCWCRSFSYPRRTMLA</sequence>
<dbReference type="Pfam" id="PF13271">
    <property type="entry name" value="DUF4062"/>
    <property type="match status" value="1"/>
</dbReference>
<feature type="compositionally biased region" description="Basic and acidic residues" evidence="3">
    <location>
        <begin position="492"/>
        <end position="508"/>
    </location>
</feature>
<keyword evidence="2" id="KW-0175">Coiled coil</keyword>
<dbReference type="InterPro" id="IPR051191">
    <property type="entry name" value="DCAF12"/>
</dbReference>
<feature type="domain" description="NACHT" evidence="4">
    <location>
        <begin position="1018"/>
        <end position="1186"/>
    </location>
</feature>
<accession>A0AB34J9R6</accession>
<evidence type="ECO:0000259" key="5">
    <source>
        <dbReference type="Pfam" id="PF13271"/>
    </source>
</evidence>
<evidence type="ECO:0000313" key="7">
    <source>
        <dbReference type="Proteomes" id="UP001515480"/>
    </source>
</evidence>
<evidence type="ECO:0000313" key="6">
    <source>
        <dbReference type="EMBL" id="KAL1515510.1"/>
    </source>
</evidence>
<name>A0AB34J9R6_PRYPA</name>
<reference evidence="6 7" key="1">
    <citation type="journal article" date="2024" name="Science">
        <title>Giant polyketide synthase enzymes in the biosynthesis of giant marine polyether toxins.</title>
        <authorList>
            <person name="Fallon T.R."/>
            <person name="Shende V.V."/>
            <person name="Wierzbicki I.H."/>
            <person name="Pendleton A.L."/>
            <person name="Watervoot N.F."/>
            <person name="Auber R.P."/>
            <person name="Gonzalez D.J."/>
            <person name="Wisecaver J.H."/>
            <person name="Moore B.S."/>
        </authorList>
    </citation>
    <scope>NUCLEOTIDE SEQUENCE [LARGE SCALE GENOMIC DNA]</scope>
    <source>
        <strain evidence="6 7">12B1</strain>
    </source>
</reference>
<dbReference type="SMART" id="SM00028">
    <property type="entry name" value="TPR"/>
    <property type="match status" value="3"/>
</dbReference>
<feature type="region of interest" description="Disordered" evidence="3">
    <location>
        <begin position="1510"/>
        <end position="1568"/>
    </location>
</feature>
<dbReference type="SUPFAM" id="SSF48452">
    <property type="entry name" value="TPR-like"/>
    <property type="match status" value="2"/>
</dbReference>
<feature type="coiled-coil region" evidence="2">
    <location>
        <begin position="239"/>
        <end position="266"/>
    </location>
</feature>
<feature type="compositionally biased region" description="Polar residues" evidence="3">
    <location>
        <begin position="1554"/>
        <end position="1568"/>
    </location>
</feature>
<evidence type="ECO:0000256" key="1">
    <source>
        <dbReference type="ARBA" id="ARBA00022737"/>
    </source>
</evidence>
<organism evidence="6 7">
    <name type="scientific">Prymnesium parvum</name>
    <name type="common">Toxic golden alga</name>
    <dbReference type="NCBI Taxonomy" id="97485"/>
    <lineage>
        <taxon>Eukaryota</taxon>
        <taxon>Haptista</taxon>
        <taxon>Haptophyta</taxon>
        <taxon>Prymnesiophyceae</taxon>
        <taxon>Prymnesiales</taxon>
        <taxon>Prymnesiaceae</taxon>
        <taxon>Prymnesium</taxon>
    </lineage>
</organism>
<dbReference type="PANTHER" id="PTHR19860">
    <property type="entry name" value="DDB1- AND CUL4-ASSOCIATED FACTOR 12-RELATED"/>
    <property type="match status" value="1"/>
</dbReference>